<dbReference type="InterPro" id="IPR029058">
    <property type="entry name" value="AB_hydrolase_fold"/>
</dbReference>
<comment type="caution">
    <text evidence="2">The sequence shown here is derived from an EMBL/GenBank/DDBJ whole genome shotgun (WGS) entry which is preliminary data.</text>
</comment>
<evidence type="ECO:0000313" key="3">
    <source>
        <dbReference type="Proteomes" id="UP000244224"/>
    </source>
</evidence>
<keyword evidence="3" id="KW-1185">Reference proteome</keyword>
<dbReference type="Proteomes" id="UP000244224">
    <property type="component" value="Unassembled WGS sequence"/>
</dbReference>
<accession>A0A2T6B6N7</accession>
<dbReference type="InterPro" id="IPR050266">
    <property type="entry name" value="AB_hydrolase_sf"/>
</dbReference>
<dbReference type="AlphaFoldDB" id="A0A2T6B6N7"/>
<dbReference type="InterPro" id="IPR000073">
    <property type="entry name" value="AB_hydrolase_1"/>
</dbReference>
<protein>
    <submittedName>
        <fullName evidence="2">Pimeloyl-ACP methyl ester carboxylesterase</fullName>
    </submittedName>
</protein>
<dbReference type="PANTHER" id="PTHR43798:SF33">
    <property type="entry name" value="HYDROLASE, PUTATIVE (AFU_ORTHOLOGUE AFUA_2G14860)-RELATED"/>
    <property type="match status" value="1"/>
</dbReference>
<dbReference type="OrthoDB" id="9804723at2"/>
<reference evidence="2 3" key="1">
    <citation type="submission" date="2018-04" db="EMBL/GenBank/DDBJ databases">
        <title>Genomic Encyclopedia of Archaeal and Bacterial Type Strains, Phase II (KMG-II): from individual species to whole genera.</title>
        <authorList>
            <person name="Goeker M."/>
        </authorList>
    </citation>
    <scope>NUCLEOTIDE SEQUENCE [LARGE SCALE GENOMIC DNA]</scope>
    <source>
        <strain evidence="2 3">DSM 21823</strain>
    </source>
</reference>
<dbReference type="Gene3D" id="3.40.50.1820">
    <property type="entry name" value="alpha/beta hydrolase"/>
    <property type="match status" value="1"/>
</dbReference>
<dbReference type="RefSeq" id="WP_108128241.1">
    <property type="nucleotide sequence ID" value="NZ_QBKP01000003.1"/>
</dbReference>
<gene>
    <name evidence="2" type="ORF">C8N34_103243</name>
</gene>
<name>A0A2T6B6N7_9RHOB</name>
<dbReference type="PANTHER" id="PTHR43798">
    <property type="entry name" value="MONOACYLGLYCEROL LIPASE"/>
    <property type="match status" value="1"/>
</dbReference>
<dbReference type="GO" id="GO:0016020">
    <property type="term" value="C:membrane"/>
    <property type="evidence" value="ECO:0007669"/>
    <property type="project" value="TreeGrafter"/>
</dbReference>
<organism evidence="2 3">
    <name type="scientific">Gemmobacter caeni</name>
    <dbReference type="NCBI Taxonomy" id="589035"/>
    <lineage>
        <taxon>Bacteria</taxon>
        <taxon>Pseudomonadati</taxon>
        <taxon>Pseudomonadota</taxon>
        <taxon>Alphaproteobacteria</taxon>
        <taxon>Rhodobacterales</taxon>
        <taxon>Paracoccaceae</taxon>
        <taxon>Gemmobacter</taxon>
    </lineage>
</organism>
<feature type="domain" description="AB hydrolase-1" evidence="1">
    <location>
        <begin position="25"/>
        <end position="257"/>
    </location>
</feature>
<dbReference type="SUPFAM" id="SSF53474">
    <property type="entry name" value="alpha/beta-Hydrolases"/>
    <property type="match status" value="1"/>
</dbReference>
<evidence type="ECO:0000259" key="1">
    <source>
        <dbReference type="Pfam" id="PF12697"/>
    </source>
</evidence>
<dbReference type="EMBL" id="QBKP01000003">
    <property type="protein sequence ID" value="PTX51740.1"/>
    <property type="molecule type" value="Genomic_DNA"/>
</dbReference>
<sequence length="260" mass="27255">MPETIAGHPTAYRHWGQGGRPALALHCSLAHAGAWSGVATGLPELSLTAPDLPGHGRSADLPPGGDLHGLATAIAAELAERADGPVDLFGHSFGATVALRLTVERPDLVRRLVLIEPVLFAIVRGTPEFDDFARVYMAVDAQMDGDPFAAAALFHKHWGVGDFASLPEMQRRYMADRMPLVRAQNPVLLEDRPGLTAPGRLEAINVPVLLLEGAESPAVIGAIHGALAARIPGARRVSVPGAAHMVPITHSAAVVAAIRG</sequence>
<dbReference type="Pfam" id="PF12697">
    <property type="entry name" value="Abhydrolase_6"/>
    <property type="match status" value="1"/>
</dbReference>
<evidence type="ECO:0000313" key="2">
    <source>
        <dbReference type="EMBL" id="PTX51740.1"/>
    </source>
</evidence>
<proteinExistence type="predicted"/>
<dbReference type="PRINTS" id="PR00111">
    <property type="entry name" value="ABHYDROLASE"/>
</dbReference>